<keyword evidence="3" id="KW-0472">Membrane</keyword>
<dbReference type="GO" id="GO:0030246">
    <property type="term" value="F:carbohydrate binding"/>
    <property type="evidence" value="ECO:0007669"/>
    <property type="project" value="UniProtKB-KW"/>
</dbReference>
<evidence type="ECO:0000256" key="2">
    <source>
        <dbReference type="ARBA" id="ARBA00022734"/>
    </source>
</evidence>
<dbReference type="InterPro" id="IPR001220">
    <property type="entry name" value="Legume_lectin_dom"/>
</dbReference>
<reference evidence="7" key="3">
    <citation type="submission" date="2018-08" db="UniProtKB">
        <authorList>
            <consortium name="EnsemblPlants"/>
        </authorList>
    </citation>
    <scope>IDENTIFICATION</scope>
    <source>
        <strain evidence="7">cv. Bd21</strain>
    </source>
</reference>
<evidence type="ECO:0000256" key="4">
    <source>
        <dbReference type="SAM" id="SignalP"/>
    </source>
</evidence>
<dbReference type="Pfam" id="PF00139">
    <property type="entry name" value="Lectin_legB"/>
    <property type="match status" value="1"/>
</dbReference>
<accession>A0A0Q3S886</accession>
<dbReference type="SUPFAM" id="SSF49899">
    <property type="entry name" value="Concanavalin A-like lectins/glucanases"/>
    <property type="match status" value="1"/>
</dbReference>
<dbReference type="Proteomes" id="UP000008810">
    <property type="component" value="Chromosome 1"/>
</dbReference>
<organism evidence="6">
    <name type="scientific">Brachypodium distachyon</name>
    <name type="common">Purple false brome</name>
    <name type="synonym">Trachynia distachya</name>
    <dbReference type="NCBI Taxonomy" id="15368"/>
    <lineage>
        <taxon>Eukaryota</taxon>
        <taxon>Viridiplantae</taxon>
        <taxon>Streptophyta</taxon>
        <taxon>Embryophyta</taxon>
        <taxon>Tracheophyta</taxon>
        <taxon>Spermatophyta</taxon>
        <taxon>Magnoliopsida</taxon>
        <taxon>Liliopsida</taxon>
        <taxon>Poales</taxon>
        <taxon>Poaceae</taxon>
        <taxon>BOP clade</taxon>
        <taxon>Pooideae</taxon>
        <taxon>Stipodae</taxon>
        <taxon>Brachypodieae</taxon>
        <taxon>Brachypodium</taxon>
    </lineage>
</organism>
<dbReference type="InterPro" id="IPR050258">
    <property type="entry name" value="Leguminous_Lectin"/>
</dbReference>
<evidence type="ECO:0000313" key="6">
    <source>
        <dbReference type="EMBL" id="KQK21266.1"/>
    </source>
</evidence>
<keyword evidence="2" id="KW-0430">Lectin</keyword>
<evidence type="ECO:0000313" key="8">
    <source>
        <dbReference type="Proteomes" id="UP000008810"/>
    </source>
</evidence>
<dbReference type="Gramene" id="KQK21266">
    <property type="protein sequence ID" value="KQK21266"/>
    <property type="gene ID" value="BRADI_1g59820v3"/>
</dbReference>
<proteinExistence type="inferred from homology"/>
<feature type="transmembrane region" description="Helical" evidence="3">
    <location>
        <begin position="264"/>
        <end position="288"/>
    </location>
</feature>
<sequence>MVLPPLLILLLLLPSAAVASNSKVRHSSFALDFFPGDGALAQLALTGGANATSAGAISMASPHARVQYHKPILLAKAAGFSTYFSFSLQNPIPKSKSKPLAAGSLKFFLAPAVSAPTDALAVVFSVADVDPSHVRVQIDLPGVNTAVVQARFSLPVSRAQKLHSWIDYNATSAALQVRLSSSRVPKPPHPLLSHPLHLRPQSSTRMLAGFASSHANCSLFSWAFKASSGPPYLMHSLPLDPTGGSILLTTPPLPHYQPPLPYRYHWPSLLLAAACGAMLTFFVLFVWYSVATRRPIGVTPVEYPMHPSSSDIVYEKIVLVGAKDHPANAAAPAKQWE</sequence>
<dbReference type="PANTHER" id="PTHR32401:SF16">
    <property type="entry name" value="CONCANAVALIN A-LIKE LECTIN FAMILY PROTEIN"/>
    <property type="match status" value="1"/>
</dbReference>
<keyword evidence="4" id="KW-0732">Signal</keyword>
<dbReference type="InParanoid" id="A0A0Q3S886"/>
<feature type="chain" id="PRO_5033239923" description="Legume lectin domain-containing protein" evidence="4">
    <location>
        <begin position="20"/>
        <end position="337"/>
    </location>
</feature>
<evidence type="ECO:0000256" key="1">
    <source>
        <dbReference type="ARBA" id="ARBA00007606"/>
    </source>
</evidence>
<protein>
    <recommendedName>
        <fullName evidence="5">Legume lectin domain-containing protein</fullName>
    </recommendedName>
</protein>
<dbReference type="EnsemblPlants" id="KQK21266">
    <property type="protein sequence ID" value="KQK21266"/>
    <property type="gene ID" value="BRADI_1g59820v3"/>
</dbReference>
<evidence type="ECO:0000259" key="5">
    <source>
        <dbReference type="Pfam" id="PF00139"/>
    </source>
</evidence>
<evidence type="ECO:0000256" key="3">
    <source>
        <dbReference type="SAM" id="Phobius"/>
    </source>
</evidence>
<dbReference type="EMBL" id="CM000880">
    <property type="protein sequence ID" value="KQK21266.1"/>
    <property type="molecule type" value="Genomic_DNA"/>
</dbReference>
<reference evidence="6" key="2">
    <citation type="submission" date="2017-06" db="EMBL/GenBank/DDBJ databases">
        <title>WGS assembly of Brachypodium distachyon.</title>
        <authorList>
            <consortium name="The International Brachypodium Initiative"/>
            <person name="Lucas S."/>
            <person name="Harmon-Smith M."/>
            <person name="Lail K."/>
            <person name="Tice H."/>
            <person name="Grimwood J."/>
            <person name="Bruce D."/>
            <person name="Barry K."/>
            <person name="Shu S."/>
            <person name="Lindquist E."/>
            <person name="Wang M."/>
            <person name="Pitluck S."/>
            <person name="Vogel J.P."/>
            <person name="Garvin D.F."/>
            <person name="Mockler T.C."/>
            <person name="Schmutz J."/>
            <person name="Rokhsar D."/>
            <person name="Bevan M.W."/>
        </authorList>
    </citation>
    <scope>NUCLEOTIDE SEQUENCE</scope>
    <source>
        <strain evidence="6">Bd21</strain>
    </source>
</reference>
<dbReference type="ExpressionAtlas" id="A0A0Q3S886">
    <property type="expression patterns" value="baseline"/>
</dbReference>
<reference evidence="6 7" key="1">
    <citation type="journal article" date="2010" name="Nature">
        <title>Genome sequencing and analysis of the model grass Brachypodium distachyon.</title>
        <authorList>
            <consortium name="International Brachypodium Initiative"/>
        </authorList>
    </citation>
    <scope>NUCLEOTIDE SEQUENCE [LARGE SCALE GENOMIC DNA]</scope>
    <source>
        <strain evidence="6 7">Bd21</strain>
    </source>
</reference>
<keyword evidence="8" id="KW-1185">Reference proteome</keyword>
<gene>
    <name evidence="6" type="ORF">BRADI_1g59820v3</name>
</gene>
<dbReference type="STRING" id="15368.A0A0Q3S886"/>
<feature type="signal peptide" evidence="4">
    <location>
        <begin position="1"/>
        <end position="19"/>
    </location>
</feature>
<keyword evidence="3" id="KW-0812">Transmembrane</keyword>
<comment type="similarity">
    <text evidence="1">Belongs to the leguminous lectin family.</text>
</comment>
<dbReference type="AlphaFoldDB" id="A0A0Q3S886"/>
<dbReference type="Gene3D" id="2.60.120.200">
    <property type="match status" value="1"/>
</dbReference>
<keyword evidence="3" id="KW-1133">Transmembrane helix</keyword>
<dbReference type="PANTHER" id="PTHR32401">
    <property type="entry name" value="CONCANAVALIN A-LIKE LECTIN FAMILY PROTEIN"/>
    <property type="match status" value="1"/>
</dbReference>
<feature type="domain" description="Legume lectin" evidence="5">
    <location>
        <begin position="126"/>
        <end position="229"/>
    </location>
</feature>
<evidence type="ECO:0000313" key="7">
    <source>
        <dbReference type="EnsemblPlants" id="KQK21266"/>
    </source>
</evidence>
<dbReference type="OrthoDB" id="2019747at2759"/>
<dbReference type="InterPro" id="IPR013320">
    <property type="entry name" value="ConA-like_dom_sf"/>
</dbReference>
<name>A0A0Q3S886_BRADI</name>